<reference evidence="1 2" key="1">
    <citation type="journal article" date="2022" name="DNA Res.">
        <title>Chromosomal-level genome assembly of the orchid tree Bauhinia variegata (Leguminosae; Cercidoideae) supports the allotetraploid origin hypothesis of Bauhinia.</title>
        <authorList>
            <person name="Zhong Y."/>
            <person name="Chen Y."/>
            <person name="Zheng D."/>
            <person name="Pang J."/>
            <person name="Liu Y."/>
            <person name="Luo S."/>
            <person name="Meng S."/>
            <person name="Qian L."/>
            <person name="Wei D."/>
            <person name="Dai S."/>
            <person name="Zhou R."/>
        </authorList>
    </citation>
    <scope>NUCLEOTIDE SEQUENCE [LARGE SCALE GENOMIC DNA]</scope>
    <source>
        <strain evidence="1">BV-YZ2020</strain>
    </source>
</reference>
<keyword evidence="2" id="KW-1185">Reference proteome</keyword>
<dbReference type="Proteomes" id="UP000828941">
    <property type="component" value="Chromosome 1"/>
</dbReference>
<gene>
    <name evidence="1" type="ORF">L6164_000809</name>
</gene>
<evidence type="ECO:0000313" key="1">
    <source>
        <dbReference type="EMBL" id="KAI4356822.1"/>
    </source>
</evidence>
<protein>
    <submittedName>
        <fullName evidence="1">Uncharacterized protein</fullName>
    </submittedName>
</protein>
<sequence length="420" mass="43206">MGGATRQSLLLFIYISALAATISAHNITDILSGFPEYSEYNSYLTQTGVADEINSRQTITVLVLNNGAFSALTSKHPLSVIKNILSYHVLLDYFDGAKLHQISEGTTASTTLLQTTGNAPGNTGSINITDLKGGKVGFGSAALGSKLDSTYTKSVKQIPYNISVIEISAPIITPGLLSAPPPSADVNITALLEKHGCKTFVSLLVSSGVIKTYQSAVEKGLTIFAPNDEAFKARGVPDLSKLSNSDVVALLNYHSSPKYLPKGALKTNKGPITTLATSGAGKYDLSTTTDGDSVTLHTGVGSSRLADTVLDTPPLAIFTVDSVLLPEELFGKSPSPAPAPEPVSAPSPAPVLAPTPGPAADAPTPLSASPPASPPADTPADAPSEAAERSTAGKNAGFHVEASAVLTVLITLSATVISFI</sequence>
<comment type="caution">
    <text evidence="1">The sequence shown here is derived from an EMBL/GenBank/DDBJ whole genome shotgun (WGS) entry which is preliminary data.</text>
</comment>
<proteinExistence type="predicted"/>
<organism evidence="1 2">
    <name type="scientific">Bauhinia variegata</name>
    <name type="common">Purple orchid tree</name>
    <name type="synonym">Phanera variegata</name>
    <dbReference type="NCBI Taxonomy" id="167791"/>
    <lineage>
        <taxon>Eukaryota</taxon>
        <taxon>Viridiplantae</taxon>
        <taxon>Streptophyta</taxon>
        <taxon>Embryophyta</taxon>
        <taxon>Tracheophyta</taxon>
        <taxon>Spermatophyta</taxon>
        <taxon>Magnoliopsida</taxon>
        <taxon>eudicotyledons</taxon>
        <taxon>Gunneridae</taxon>
        <taxon>Pentapetalae</taxon>
        <taxon>rosids</taxon>
        <taxon>fabids</taxon>
        <taxon>Fabales</taxon>
        <taxon>Fabaceae</taxon>
        <taxon>Cercidoideae</taxon>
        <taxon>Cercideae</taxon>
        <taxon>Bauhiniinae</taxon>
        <taxon>Bauhinia</taxon>
    </lineage>
</organism>
<name>A0ACB9Q9V2_BAUVA</name>
<evidence type="ECO:0000313" key="2">
    <source>
        <dbReference type="Proteomes" id="UP000828941"/>
    </source>
</evidence>
<accession>A0ACB9Q9V2</accession>
<dbReference type="EMBL" id="CM039426">
    <property type="protein sequence ID" value="KAI4356822.1"/>
    <property type="molecule type" value="Genomic_DNA"/>
</dbReference>